<dbReference type="Proteomes" id="UP001152795">
    <property type="component" value="Unassembled WGS sequence"/>
</dbReference>
<gene>
    <name evidence="1" type="ORF">PACLA_8A040279</name>
</gene>
<sequence length="95" mass="10710">MGDLKYGLLQRIQSSITSPKVARALFYPTLLWNIITVGMSHKRKWYDRIDGNVVLGALPLRIIATSLINKENIGGVVTLNEDYETKLLTYSSKVK</sequence>
<dbReference type="PANTHER" id="PTHR46712:SF1">
    <property type="entry name" value="PHOSPHATIDYLGLYCEROPHOSPHATASE AND PROTEIN-TYROSINE PHOSPHATASE 1"/>
    <property type="match status" value="1"/>
</dbReference>
<keyword evidence="2" id="KW-1185">Reference proteome</keyword>
<dbReference type="InterPro" id="IPR042165">
    <property type="entry name" value="PTPMT1"/>
</dbReference>
<evidence type="ECO:0000313" key="2">
    <source>
        <dbReference type="Proteomes" id="UP001152795"/>
    </source>
</evidence>
<organism evidence="1 2">
    <name type="scientific">Paramuricea clavata</name>
    <name type="common">Red gorgonian</name>
    <name type="synonym">Violescent sea-whip</name>
    <dbReference type="NCBI Taxonomy" id="317549"/>
    <lineage>
        <taxon>Eukaryota</taxon>
        <taxon>Metazoa</taxon>
        <taxon>Cnidaria</taxon>
        <taxon>Anthozoa</taxon>
        <taxon>Octocorallia</taxon>
        <taxon>Malacalcyonacea</taxon>
        <taxon>Plexauridae</taxon>
        <taxon>Paramuricea</taxon>
    </lineage>
</organism>
<proteinExistence type="predicted"/>
<name>A0A7D9J8T0_PARCT</name>
<evidence type="ECO:0000313" key="1">
    <source>
        <dbReference type="EMBL" id="CAB4024326.1"/>
    </source>
</evidence>
<protein>
    <submittedName>
        <fullName evidence="1">Phosphatidylglycerophosphatase and -tyrosine phosphatase 1</fullName>
    </submittedName>
</protein>
<dbReference type="PANTHER" id="PTHR46712">
    <property type="entry name" value="PHOSPHATIDYLGLYCEROPHOSPHATASE AND PROTEIN-TYROSINE PHOSPHATASE 1"/>
    <property type="match status" value="1"/>
</dbReference>
<accession>A0A7D9J8T0</accession>
<dbReference type="GO" id="GO:0008962">
    <property type="term" value="F:phosphatidylglycerophosphatase activity"/>
    <property type="evidence" value="ECO:0007669"/>
    <property type="project" value="TreeGrafter"/>
</dbReference>
<dbReference type="GO" id="GO:0004439">
    <property type="term" value="F:phosphatidylinositol-4,5-bisphosphate 5-phosphatase activity"/>
    <property type="evidence" value="ECO:0007669"/>
    <property type="project" value="TreeGrafter"/>
</dbReference>
<reference evidence="1" key="1">
    <citation type="submission" date="2020-04" db="EMBL/GenBank/DDBJ databases">
        <authorList>
            <person name="Alioto T."/>
            <person name="Alioto T."/>
            <person name="Gomez Garrido J."/>
        </authorList>
    </citation>
    <scope>NUCLEOTIDE SEQUENCE</scope>
    <source>
        <strain evidence="1">A484AB</strain>
    </source>
</reference>
<comment type="caution">
    <text evidence="1">The sequence shown here is derived from an EMBL/GenBank/DDBJ whole genome shotgun (WGS) entry which is preliminary data.</text>
</comment>
<dbReference type="OrthoDB" id="273181at2759"/>
<dbReference type="AlphaFoldDB" id="A0A7D9J8T0"/>
<dbReference type="GO" id="GO:0004721">
    <property type="term" value="F:phosphoprotein phosphatase activity"/>
    <property type="evidence" value="ECO:0007669"/>
    <property type="project" value="InterPro"/>
</dbReference>
<dbReference type="EMBL" id="CACRXK020012964">
    <property type="protein sequence ID" value="CAB4024326.1"/>
    <property type="molecule type" value="Genomic_DNA"/>
</dbReference>